<feature type="region of interest" description="Disordered" evidence="1">
    <location>
        <begin position="1093"/>
        <end position="1248"/>
    </location>
</feature>
<feature type="region of interest" description="Disordered" evidence="1">
    <location>
        <begin position="33"/>
        <end position="56"/>
    </location>
</feature>
<feature type="region of interest" description="Disordered" evidence="1">
    <location>
        <begin position="751"/>
        <end position="780"/>
    </location>
</feature>
<proteinExistence type="predicted"/>
<feature type="compositionally biased region" description="Pro residues" evidence="1">
    <location>
        <begin position="1201"/>
        <end position="1211"/>
    </location>
</feature>
<feature type="compositionally biased region" description="Low complexity" evidence="1">
    <location>
        <begin position="1813"/>
        <end position="1892"/>
    </location>
</feature>
<feature type="compositionally biased region" description="Polar residues" evidence="1">
    <location>
        <begin position="1982"/>
        <end position="1995"/>
    </location>
</feature>
<feature type="compositionally biased region" description="Polar residues" evidence="1">
    <location>
        <begin position="1688"/>
        <end position="1701"/>
    </location>
</feature>
<organism evidence="2 3">
    <name type="scientific">Malassezia vespertilionis</name>
    <dbReference type="NCBI Taxonomy" id="2020962"/>
    <lineage>
        <taxon>Eukaryota</taxon>
        <taxon>Fungi</taxon>
        <taxon>Dikarya</taxon>
        <taxon>Basidiomycota</taxon>
        <taxon>Ustilaginomycotina</taxon>
        <taxon>Malasseziomycetes</taxon>
        <taxon>Malasseziales</taxon>
        <taxon>Malasseziaceae</taxon>
        <taxon>Malassezia</taxon>
    </lineage>
</organism>
<feature type="compositionally biased region" description="Low complexity" evidence="1">
    <location>
        <begin position="1737"/>
        <end position="1749"/>
    </location>
</feature>
<feature type="region of interest" description="Disordered" evidence="1">
    <location>
        <begin position="318"/>
        <end position="401"/>
    </location>
</feature>
<feature type="compositionally biased region" description="Gly residues" evidence="1">
    <location>
        <begin position="1797"/>
        <end position="1812"/>
    </location>
</feature>
<feature type="compositionally biased region" description="Polar residues" evidence="1">
    <location>
        <begin position="147"/>
        <end position="165"/>
    </location>
</feature>
<evidence type="ECO:0000313" key="2">
    <source>
        <dbReference type="EMBL" id="PKI84856.1"/>
    </source>
</evidence>
<protein>
    <submittedName>
        <fullName evidence="2">Uncharacterized protein</fullName>
    </submittedName>
</protein>
<evidence type="ECO:0000256" key="1">
    <source>
        <dbReference type="SAM" id="MobiDB-lite"/>
    </source>
</evidence>
<dbReference type="Proteomes" id="UP000232875">
    <property type="component" value="Unassembled WGS sequence"/>
</dbReference>
<dbReference type="STRING" id="2020962.A0A2N1JEA5"/>
<feature type="region of interest" description="Disordered" evidence="1">
    <location>
        <begin position="123"/>
        <end position="194"/>
    </location>
</feature>
<reference evidence="2 3" key="1">
    <citation type="submission" date="2017-10" db="EMBL/GenBank/DDBJ databases">
        <title>A novel species of cold-tolerant Malassezia isolated from bats.</title>
        <authorList>
            <person name="Lorch J.M."/>
            <person name="Palmer J.M."/>
            <person name="Vanderwolf K.J."/>
            <person name="Schmidt K.Z."/>
            <person name="Verant M.L."/>
            <person name="Weller T.J."/>
            <person name="Blehert D.S."/>
        </authorList>
    </citation>
    <scope>NUCLEOTIDE SEQUENCE [LARGE SCALE GENOMIC DNA]</scope>
    <source>
        <strain evidence="2 3">NWHC:44797-103</strain>
    </source>
</reference>
<evidence type="ECO:0000313" key="3">
    <source>
        <dbReference type="Proteomes" id="UP000232875"/>
    </source>
</evidence>
<name>A0A2N1JEA5_9BASI</name>
<accession>A0A2N1JEA5</accession>
<gene>
    <name evidence="2" type="ORF">MVES_001276</name>
</gene>
<dbReference type="OrthoDB" id="3366627at2759"/>
<feature type="region of interest" description="Disordered" evidence="1">
    <location>
        <begin position="1682"/>
        <end position="2033"/>
    </location>
</feature>
<feature type="compositionally biased region" description="Basic residues" evidence="1">
    <location>
        <begin position="1893"/>
        <end position="1912"/>
    </location>
</feature>
<dbReference type="EMBL" id="KZ454988">
    <property type="protein sequence ID" value="PKI84856.1"/>
    <property type="molecule type" value="Genomic_DNA"/>
</dbReference>
<feature type="compositionally biased region" description="Acidic residues" evidence="1">
    <location>
        <begin position="370"/>
        <end position="382"/>
    </location>
</feature>
<feature type="region of interest" description="Disordered" evidence="1">
    <location>
        <begin position="421"/>
        <end position="442"/>
    </location>
</feature>
<sequence length="2033" mass="216180">MPRTVSKTFLIFEHRDGDCGSSSTMPISSALKFGRGKKAADVPKPDGPTKTKSELVSAKDEAARLKKELTSAKSKFGLTAGGNSKAESIASETKAVGTAEELGLPGHARSQSMDMRRRLRMPSSMSLGKTGGFSPFRRVRSRHDLKTNASSTSELVSGKDTSTTKGKAPEEPVPPIPAAFAGEAKSTGPGTVPDLATSMQGKPVILLPSSAGASAVAVPASVPVASTTATAVPSYIPTPIAVPSIVTSPADSTTAPISGALTSLQSAPSSEAAPIAASTTNTLSYLQVTRPASTPIASTQEPSLGASDADQSIATIVERPTTPPPTQMPQPSAEAEAVEAKTSTPLSATPIAAQTGRAQRTKGGIRFVDTADDNSEDDEDSASEYGPSDSHSGADTHESGLTMPMHDAREFQNGSIAHGATPAARELSGHTSLQQPESEQKRASFLGGIGALATAGMSMLYPSKQEKAMPQPEVPLKEPRKVTKAPVLDFEPTTEKPWSYIAPAADASTFPAAQRKSAAIGQVPPVPAKDAQRTASGNATNKAAEMIADDANDAAATAERTTDGANDSAAIAKETTDGANDSVPTAFAERATDAANDSVPTAFAERTTDGANDSAAIAKETTDGANDSVPTAFAERTTDGANDSVPTAFAERTTDGANDSAAIAKETTDGANDSVPTAFAERATDAANDSVPTAFAERTTDGANDSAAIAKETTDGANDSVPTAFAERTTDGANDSAATAFAERATDGAIDAANDSTATGKGTTADIPTDRSAANEKGSNADLVASDAAAAIGTSDIAAQPTPLLRASEPTAPLQFTNESTSASEANAAATLVATMGTEASPITQVTRGDDTEHATAEKTRETVSAAQPSAAMFVPELVVAPISAPVEPAMPLRSAHVLPSTASLAVLPTTPLAEAVAQPTTPNSAVYVDYLQNQGNSSLARLGRPLRPTSEVYVAQPVYAGSPPHSAGSAPSAAVPSPMKPMASLARTGAAVPVHAAGPDPGYSAVPLFQQTAAQKASQELHSSVHRDNEMVLEAQGGQKEHHLRDKMHAAEQELVQPELGMPKEHHLHDKMHHLHDRMHAAEQELVQPALGMPLDTQPPTQSLRSSAEVMDGSPDASRHQSSKSKRPPESHKDNIFSHMFSRHGKKHSNAGTEESEYVADTPKESHSRASALLSGMSMRDATRTPKYAGRPKVQGSPLPDEPIMPPVPHAPSMKELQGPKVPLVPSVHTPKRGKSQEPGGHLPVPLLQAPAAASSNTFAPAPTALVEQDATAYSLPDASPQELYPSVSGPAHEPERIWVERPAHERPLIMEQVVPPQPELVRTPEPVMEQVPVQMPRYITPETETLTAPLPQQRYARQLDAVSQPETQQLPSAPQPMTVYLPPPAPPKQEERRDAYPRFLHTVPESEEQSAPGPDEEIDDVHFADAEDGAAPSSLAHMLRGSAAYDPHSIVQFMQAMDEPDYGRAVSRASALGIPMDQIPSNIPERSEYEDRVFVWDAQGWLRERQYTDDYRQGDLQSFLKARRQNVPNFAWRSPQDMAEAQRPPVPPKDEGTEQLPSRASQSSLQSARLSRSNSLLDTFLQSDLDFDTHLLDLNELEQVHKSKATPKARLQPSERQLAMEPQLAYESRALEQELAQDHAELAPQAVQESTPTYADTQENYVPYDEFGGARPDYELGEHTAKATHAQEQGQVPSRTYARQQHEAPAQKRAHEPAYDGFAQPQGYDAYAQRHNYEAYQQPYAQPYAQQSFDAHGRAGAEPSMSPPNIAESLSIAPLHKRGLQQGQGQDQGQYQGQGQYGQGQYGQGQGQYPGQGQYSQGQYSQGQYSQAQGQYEQPGYGSEYGQYGQYAQQPQAQQYGQYAQQPQAQQYGQYAQQPQAQQYGHYAHPGQHAQHPHTQHPHTQHPHTQHPHTQHPYAQQYSHPYADEPPRSPMQSAPLQSAPYAHGAYPAPKSLPASPSDSYARSAGSYGYAGKRPEMRAPSAQSTGQSLSAPSFQPQPRTQPRRQTKQAKQAKPSARGWAALLNNDPLSAAK</sequence>
<feature type="compositionally biased region" description="Basic and acidic residues" evidence="1">
    <location>
        <begin position="1128"/>
        <end position="1137"/>
    </location>
</feature>
<feature type="compositionally biased region" description="Basic and acidic residues" evidence="1">
    <location>
        <begin position="1702"/>
        <end position="1716"/>
    </location>
</feature>
<feature type="region of interest" description="Disordered" evidence="1">
    <location>
        <begin position="1532"/>
        <end position="1570"/>
    </location>
</feature>
<keyword evidence="3" id="KW-1185">Reference proteome</keyword>
<feature type="compositionally biased region" description="Basic and acidic residues" evidence="1">
    <location>
        <begin position="38"/>
        <end position="56"/>
    </location>
</feature>
<feature type="compositionally biased region" description="Low complexity" evidence="1">
    <location>
        <begin position="1557"/>
        <end position="1570"/>
    </location>
</feature>
<feature type="compositionally biased region" description="Low complexity" evidence="1">
    <location>
        <begin position="1783"/>
        <end position="1796"/>
    </location>
</feature>
<feature type="region of interest" description="Disordered" evidence="1">
    <location>
        <begin position="1361"/>
        <end position="1393"/>
    </location>
</feature>